<dbReference type="GeneID" id="113521962"/>
<proteinExistence type="predicted"/>
<dbReference type="InParanoid" id="A0A6J1X874"/>
<gene>
    <name evidence="3" type="primary">LOC113521962</name>
</gene>
<evidence type="ECO:0000313" key="2">
    <source>
        <dbReference type="Proteomes" id="UP001652740"/>
    </source>
</evidence>
<reference evidence="3" key="1">
    <citation type="submission" date="2025-08" db="UniProtKB">
        <authorList>
            <consortium name="RefSeq"/>
        </authorList>
    </citation>
    <scope>IDENTIFICATION</scope>
    <source>
        <tissue evidence="3">Whole larvae</tissue>
    </source>
</reference>
<sequence>MEVKLLILSIVFSWCLVQPAYSTSHIIAAKAAVAKAAAAKSVVKGAATIGAGALVAKGAVLKGAALLAAKGVAVKTAALLAAKGAIIKGAIAKHIAKHAILNAKAVKADAVVTAPKQPFIVESVEKAVIHPVIYSVPQPEAVVITPPKLSTIIEKLLGVANATKKAVVTKSSAIADFLSSLMPTKTLVKPPPYLFYGIVTSPKFGVPVIEKTEKC</sequence>
<feature type="signal peptide" evidence="1">
    <location>
        <begin position="1"/>
        <end position="22"/>
    </location>
</feature>
<name>A0A6J1X874_GALME</name>
<accession>A0A6J1X874</accession>
<keyword evidence="1" id="KW-0732">Signal</keyword>
<dbReference type="AlphaFoldDB" id="A0A6J1X874"/>
<evidence type="ECO:0000256" key="1">
    <source>
        <dbReference type="SAM" id="SignalP"/>
    </source>
</evidence>
<protein>
    <submittedName>
        <fullName evidence="3">Uncharacterized protein LOC113521962</fullName>
    </submittedName>
</protein>
<feature type="chain" id="PRO_5045624817" evidence="1">
    <location>
        <begin position="23"/>
        <end position="215"/>
    </location>
</feature>
<organism evidence="2 3">
    <name type="scientific">Galleria mellonella</name>
    <name type="common">Greater wax moth</name>
    <dbReference type="NCBI Taxonomy" id="7137"/>
    <lineage>
        <taxon>Eukaryota</taxon>
        <taxon>Metazoa</taxon>
        <taxon>Ecdysozoa</taxon>
        <taxon>Arthropoda</taxon>
        <taxon>Hexapoda</taxon>
        <taxon>Insecta</taxon>
        <taxon>Pterygota</taxon>
        <taxon>Neoptera</taxon>
        <taxon>Endopterygota</taxon>
        <taxon>Lepidoptera</taxon>
        <taxon>Glossata</taxon>
        <taxon>Ditrysia</taxon>
        <taxon>Pyraloidea</taxon>
        <taxon>Pyralidae</taxon>
        <taxon>Galleriinae</taxon>
        <taxon>Galleria</taxon>
    </lineage>
</organism>
<dbReference type="Proteomes" id="UP001652740">
    <property type="component" value="Unplaced"/>
</dbReference>
<dbReference type="RefSeq" id="XP_026763450.2">
    <property type="nucleotide sequence ID" value="XM_026907649.3"/>
</dbReference>
<dbReference type="KEGG" id="gmw:113521962"/>
<keyword evidence="2" id="KW-1185">Reference proteome</keyword>
<evidence type="ECO:0000313" key="3">
    <source>
        <dbReference type="RefSeq" id="XP_026763450.2"/>
    </source>
</evidence>